<accession>A0AAN6Q9K5</accession>
<protein>
    <submittedName>
        <fullName evidence="1">Uncharacterized protein</fullName>
    </submittedName>
</protein>
<keyword evidence="2" id="KW-1185">Reference proteome</keyword>
<name>A0AAN6Q9K5_9PEZI</name>
<evidence type="ECO:0000313" key="1">
    <source>
        <dbReference type="EMBL" id="KAK4105456.1"/>
    </source>
</evidence>
<comment type="caution">
    <text evidence="1">The sequence shown here is derived from an EMBL/GenBank/DDBJ whole genome shotgun (WGS) entry which is preliminary data.</text>
</comment>
<dbReference type="EMBL" id="MU863625">
    <property type="protein sequence ID" value="KAK4105456.1"/>
    <property type="molecule type" value="Genomic_DNA"/>
</dbReference>
<dbReference type="Proteomes" id="UP001305647">
    <property type="component" value="Unassembled WGS sequence"/>
</dbReference>
<reference evidence="1" key="1">
    <citation type="journal article" date="2023" name="Mol. Phylogenet. Evol.">
        <title>Genome-scale phylogeny and comparative genomics of the fungal order Sordariales.</title>
        <authorList>
            <person name="Hensen N."/>
            <person name="Bonometti L."/>
            <person name="Westerberg I."/>
            <person name="Brannstrom I.O."/>
            <person name="Guillou S."/>
            <person name="Cros-Aarteil S."/>
            <person name="Calhoun S."/>
            <person name="Haridas S."/>
            <person name="Kuo A."/>
            <person name="Mondo S."/>
            <person name="Pangilinan J."/>
            <person name="Riley R."/>
            <person name="LaButti K."/>
            <person name="Andreopoulos B."/>
            <person name="Lipzen A."/>
            <person name="Chen C."/>
            <person name="Yan M."/>
            <person name="Daum C."/>
            <person name="Ng V."/>
            <person name="Clum A."/>
            <person name="Steindorff A."/>
            <person name="Ohm R.A."/>
            <person name="Martin F."/>
            <person name="Silar P."/>
            <person name="Natvig D.O."/>
            <person name="Lalanne C."/>
            <person name="Gautier V."/>
            <person name="Ament-Velasquez S.L."/>
            <person name="Kruys A."/>
            <person name="Hutchinson M.I."/>
            <person name="Powell A.J."/>
            <person name="Barry K."/>
            <person name="Miller A.N."/>
            <person name="Grigoriev I.V."/>
            <person name="Debuchy R."/>
            <person name="Gladieux P."/>
            <person name="Hiltunen Thoren M."/>
            <person name="Johannesson H."/>
        </authorList>
    </citation>
    <scope>NUCLEOTIDE SEQUENCE</scope>
    <source>
        <strain evidence="1">CBS 757.83</strain>
    </source>
</reference>
<dbReference type="AlphaFoldDB" id="A0AAN6Q9K5"/>
<evidence type="ECO:0000313" key="2">
    <source>
        <dbReference type="Proteomes" id="UP001305647"/>
    </source>
</evidence>
<gene>
    <name evidence="1" type="ORF">N658DRAFT_119680</name>
</gene>
<sequence length="209" mass="23632">MATLTCLPFLTPSIPTHAPAQCRHASPSYTGLHAHTSTTTSQWANAELAQRHWEELWLELQQPKSQGSTPGERSKNLWVFVANRLYLTGEGIGQVGELFGPLPSPAGWFHPRFQDPHRRDAVPFIRVDKELLQLLDLCDRQHFLQAKGRQPELAVGDCSFGLACCLVKLNCANSIWRSHGRRRLSRSMTVNRKCIQDITMQQNISIDHE</sequence>
<reference evidence="1" key="2">
    <citation type="submission" date="2023-05" db="EMBL/GenBank/DDBJ databases">
        <authorList>
            <consortium name="Lawrence Berkeley National Laboratory"/>
            <person name="Steindorff A."/>
            <person name="Hensen N."/>
            <person name="Bonometti L."/>
            <person name="Westerberg I."/>
            <person name="Brannstrom I.O."/>
            <person name="Guillou S."/>
            <person name="Cros-Aarteil S."/>
            <person name="Calhoun S."/>
            <person name="Haridas S."/>
            <person name="Kuo A."/>
            <person name="Mondo S."/>
            <person name="Pangilinan J."/>
            <person name="Riley R."/>
            <person name="Labutti K."/>
            <person name="Andreopoulos B."/>
            <person name="Lipzen A."/>
            <person name="Chen C."/>
            <person name="Yanf M."/>
            <person name="Daum C."/>
            <person name="Ng V."/>
            <person name="Clum A."/>
            <person name="Ohm R."/>
            <person name="Martin F."/>
            <person name="Silar P."/>
            <person name="Natvig D."/>
            <person name="Lalanne C."/>
            <person name="Gautier V."/>
            <person name="Ament-Velasquez S.L."/>
            <person name="Kruys A."/>
            <person name="Hutchinson M.I."/>
            <person name="Powell A.J."/>
            <person name="Barry K."/>
            <person name="Miller A.N."/>
            <person name="Grigoriev I.V."/>
            <person name="Debuchy R."/>
            <person name="Gladieux P."/>
            <person name="Thoren M.H."/>
            <person name="Johannesson H."/>
        </authorList>
    </citation>
    <scope>NUCLEOTIDE SEQUENCE</scope>
    <source>
        <strain evidence="1">CBS 757.83</strain>
    </source>
</reference>
<organism evidence="1 2">
    <name type="scientific">Parathielavia hyrcaniae</name>
    <dbReference type="NCBI Taxonomy" id="113614"/>
    <lineage>
        <taxon>Eukaryota</taxon>
        <taxon>Fungi</taxon>
        <taxon>Dikarya</taxon>
        <taxon>Ascomycota</taxon>
        <taxon>Pezizomycotina</taxon>
        <taxon>Sordariomycetes</taxon>
        <taxon>Sordariomycetidae</taxon>
        <taxon>Sordariales</taxon>
        <taxon>Chaetomiaceae</taxon>
        <taxon>Parathielavia</taxon>
    </lineage>
</organism>
<proteinExistence type="predicted"/>